<dbReference type="KEGG" id="halx:M0R89_19390"/>
<organism evidence="2 3">
    <name type="scientific">Halorussus limi</name>
    <dbReference type="NCBI Taxonomy" id="2938695"/>
    <lineage>
        <taxon>Archaea</taxon>
        <taxon>Methanobacteriati</taxon>
        <taxon>Methanobacteriota</taxon>
        <taxon>Stenosarchaea group</taxon>
        <taxon>Halobacteria</taxon>
        <taxon>Halobacteriales</taxon>
        <taxon>Haladaptataceae</taxon>
        <taxon>Halorussus</taxon>
    </lineage>
</organism>
<evidence type="ECO:0000256" key="1">
    <source>
        <dbReference type="SAM" id="Phobius"/>
    </source>
</evidence>
<name>A0A8U0HZK7_9EURY</name>
<reference evidence="2 3" key="1">
    <citation type="submission" date="2022-04" db="EMBL/GenBank/DDBJ databases">
        <title>Diverse halophilic archaea isolated from saline environments.</title>
        <authorList>
            <person name="Cui H.-L."/>
        </authorList>
    </citation>
    <scope>NUCLEOTIDE SEQUENCE [LARGE SCALE GENOMIC DNA]</scope>
    <source>
        <strain evidence="2 3">XZYJT49</strain>
        <plasmid evidence="2 3">unnamed1</plasmid>
    </source>
</reference>
<dbReference type="RefSeq" id="WP_248652362.1">
    <property type="nucleotide sequence ID" value="NZ_CP096660.1"/>
</dbReference>
<feature type="transmembrane region" description="Helical" evidence="1">
    <location>
        <begin position="66"/>
        <end position="83"/>
    </location>
</feature>
<protein>
    <submittedName>
        <fullName evidence="2">Uncharacterized protein</fullName>
    </submittedName>
</protein>
<keyword evidence="2" id="KW-0614">Plasmid</keyword>
<keyword evidence="1" id="KW-1133">Transmembrane helix</keyword>
<keyword evidence="1" id="KW-0472">Membrane</keyword>
<geneLocation type="plasmid" evidence="2 3">
    <name>unnamed1</name>
</geneLocation>
<evidence type="ECO:0000313" key="2">
    <source>
        <dbReference type="EMBL" id="UPV76329.1"/>
    </source>
</evidence>
<keyword evidence="3" id="KW-1185">Reference proteome</keyword>
<feature type="transmembrane region" description="Helical" evidence="1">
    <location>
        <begin position="17"/>
        <end position="35"/>
    </location>
</feature>
<gene>
    <name evidence="2" type="ORF">M0R89_19390</name>
</gene>
<dbReference type="Proteomes" id="UP000830729">
    <property type="component" value="Plasmid unnamed1"/>
</dbReference>
<dbReference type="EMBL" id="CP096660">
    <property type="protein sequence ID" value="UPV76329.1"/>
    <property type="molecule type" value="Genomic_DNA"/>
</dbReference>
<sequence>MGIGRAHHGERETVFDWLAALLAVVLAGIHIYLGAVGDEQRFFVVAGFFVVGVLFFFTGYWRAMVYLLAAVYVATLGVLWLLGGMQYREVGLLTGAVSLLFIGLVVYLFYEESGQSE</sequence>
<evidence type="ECO:0000313" key="3">
    <source>
        <dbReference type="Proteomes" id="UP000830729"/>
    </source>
</evidence>
<dbReference type="GeneID" id="72187411"/>
<keyword evidence="1" id="KW-0812">Transmembrane</keyword>
<accession>A0A8U0HZK7</accession>
<feature type="transmembrane region" description="Helical" evidence="1">
    <location>
        <begin position="90"/>
        <end position="110"/>
    </location>
</feature>
<feature type="transmembrane region" description="Helical" evidence="1">
    <location>
        <begin position="42"/>
        <end position="60"/>
    </location>
</feature>
<dbReference type="AlphaFoldDB" id="A0A8U0HZK7"/>
<proteinExistence type="predicted"/>